<feature type="transmembrane region" description="Helical" evidence="7">
    <location>
        <begin position="123"/>
        <end position="141"/>
    </location>
</feature>
<feature type="transmembrane region" description="Helical" evidence="7">
    <location>
        <begin position="7"/>
        <end position="29"/>
    </location>
</feature>
<keyword evidence="5 7" id="KW-1133">Transmembrane helix</keyword>
<feature type="transmembrane region" description="Helical" evidence="7">
    <location>
        <begin position="153"/>
        <end position="171"/>
    </location>
</feature>
<evidence type="ECO:0000256" key="3">
    <source>
        <dbReference type="ARBA" id="ARBA00022475"/>
    </source>
</evidence>
<feature type="transmembrane region" description="Helical" evidence="7">
    <location>
        <begin position="214"/>
        <end position="234"/>
    </location>
</feature>
<dbReference type="Proteomes" id="UP000767854">
    <property type="component" value="Unassembled WGS sequence"/>
</dbReference>
<keyword evidence="3" id="KW-1003">Cell membrane</keyword>
<feature type="transmembrane region" description="Helical" evidence="7">
    <location>
        <begin position="246"/>
        <end position="264"/>
    </location>
</feature>
<comment type="subcellular location">
    <subcellularLocation>
        <location evidence="1">Cell membrane</location>
        <topology evidence="1">Multi-pass membrane protein</topology>
    </subcellularLocation>
</comment>
<evidence type="ECO:0000256" key="1">
    <source>
        <dbReference type="ARBA" id="ARBA00004651"/>
    </source>
</evidence>
<evidence type="ECO:0000259" key="8">
    <source>
        <dbReference type="Pfam" id="PF00892"/>
    </source>
</evidence>
<reference evidence="9 10" key="1">
    <citation type="submission" date="2021-01" db="EMBL/GenBank/DDBJ databases">
        <title>Genomic Encyclopedia of Type Strains, Phase IV (KMG-IV): sequencing the most valuable type-strain genomes for metagenomic binning, comparative biology and taxonomic classification.</title>
        <authorList>
            <person name="Goeker M."/>
        </authorList>
    </citation>
    <scope>NUCLEOTIDE SEQUENCE [LARGE SCALE GENOMIC DNA]</scope>
    <source>
        <strain evidence="9 10">DSM 24436</strain>
    </source>
</reference>
<name>A0ABS2MSJ3_9FIRM</name>
<dbReference type="PANTHER" id="PTHR32322:SF18">
    <property type="entry name" value="S-ADENOSYLMETHIONINE_S-ADENOSYLHOMOCYSTEINE TRANSPORTER"/>
    <property type="match status" value="1"/>
</dbReference>
<sequence length="299" mass="33714">MQNKTKGLISVTIPVLFWGISFVSTEYLLAFLGPMTIGGIRFIIATAIMYGMMRLHKQPLKIDPKDRILFILAGAIGIAIYFYFENLGIYYISASPASLIIASIPMVTLIFEAILYKRRIGALDFFAIVISILGVVLVVDMKLKDFFSADEAIGYLMMLGAVVSWVIYSMASRPLFKKYSYLTIIYYQFFYSLPLFIIAIPFENNLWHDLTLSGYGHLIFLSIFASVLGFYYYAKAMDLLGITESALFINFLPIITIIFSYFYLGDLISMKQMAGGALIMLSLTLTTAREKKRVVPNNS</sequence>
<feature type="domain" description="EamA" evidence="8">
    <location>
        <begin position="153"/>
        <end position="287"/>
    </location>
</feature>
<proteinExistence type="inferred from homology"/>
<dbReference type="Pfam" id="PF00892">
    <property type="entry name" value="EamA"/>
    <property type="match status" value="2"/>
</dbReference>
<keyword evidence="6 7" id="KW-0472">Membrane</keyword>
<evidence type="ECO:0000256" key="4">
    <source>
        <dbReference type="ARBA" id="ARBA00022692"/>
    </source>
</evidence>
<comment type="caution">
    <text evidence="9">The sequence shown here is derived from an EMBL/GenBank/DDBJ whole genome shotgun (WGS) entry which is preliminary data.</text>
</comment>
<accession>A0ABS2MSJ3</accession>
<dbReference type="InterPro" id="IPR037185">
    <property type="entry name" value="EmrE-like"/>
</dbReference>
<protein>
    <submittedName>
        <fullName evidence="9">Drug/metabolite transporter (DMT)-like permease</fullName>
    </submittedName>
</protein>
<feature type="transmembrane region" description="Helical" evidence="7">
    <location>
        <begin position="183"/>
        <end position="202"/>
    </location>
</feature>
<gene>
    <name evidence="9" type="ORF">JOC49_001874</name>
</gene>
<feature type="domain" description="EamA" evidence="8">
    <location>
        <begin position="6"/>
        <end position="139"/>
    </location>
</feature>
<keyword evidence="10" id="KW-1185">Reference proteome</keyword>
<organism evidence="9 10">
    <name type="scientific">Fusibacter tunisiensis</name>
    <dbReference type="NCBI Taxonomy" id="1008308"/>
    <lineage>
        <taxon>Bacteria</taxon>
        <taxon>Bacillati</taxon>
        <taxon>Bacillota</taxon>
        <taxon>Clostridia</taxon>
        <taxon>Eubacteriales</taxon>
        <taxon>Eubacteriales Family XII. Incertae Sedis</taxon>
        <taxon>Fusibacter</taxon>
    </lineage>
</organism>
<feature type="transmembrane region" description="Helical" evidence="7">
    <location>
        <begin position="90"/>
        <end position="111"/>
    </location>
</feature>
<dbReference type="EMBL" id="JAFBDT010000016">
    <property type="protein sequence ID" value="MBM7562330.1"/>
    <property type="molecule type" value="Genomic_DNA"/>
</dbReference>
<keyword evidence="4 7" id="KW-0812">Transmembrane</keyword>
<evidence type="ECO:0000256" key="7">
    <source>
        <dbReference type="SAM" id="Phobius"/>
    </source>
</evidence>
<dbReference type="InterPro" id="IPR050638">
    <property type="entry name" value="AA-Vitamin_Transporters"/>
</dbReference>
<comment type="similarity">
    <text evidence="2">Belongs to the EamA transporter family.</text>
</comment>
<dbReference type="RefSeq" id="WP_204664643.1">
    <property type="nucleotide sequence ID" value="NZ_JAFBDT010000016.1"/>
</dbReference>
<evidence type="ECO:0000313" key="10">
    <source>
        <dbReference type="Proteomes" id="UP000767854"/>
    </source>
</evidence>
<evidence type="ECO:0000256" key="5">
    <source>
        <dbReference type="ARBA" id="ARBA00022989"/>
    </source>
</evidence>
<evidence type="ECO:0000256" key="2">
    <source>
        <dbReference type="ARBA" id="ARBA00007362"/>
    </source>
</evidence>
<evidence type="ECO:0000256" key="6">
    <source>
        <dbReference type="ARBA" id="ARBA00023136"/>
    </source>
</evidence>
<evidence type="ECO:0000313" key="9">
    <source>
        <dbReference type="EMBL" id="MBM7562330.1"/>
    </source>
</evidence>
<dbReference type="SUPFAM" id="SSF103481">
    <property type="entry name" value="Multidrug resistance efflux transporter EmrE"/>
    <property type="match status" value="2"/>
</dbReference>
<feature type="transmembrane region" description="Helical" evidence="7">
    <location>
        <begin position="35"/>
        <end position="55"/>
    </location>
</feature>
<feature type="transmembrane region" description="Helical" evidence="7">
    <location>
        <begin position="67"/>
        <end position="84"/>
    </location>
</feature>
<dbReference type="PANTHER" id="PTHR32322">
    <property type="entry name" value="INNER MEMBRANE TRANSPORTER"/>
    <property type="match status" value="1"/>
</dbReference>
<dbReference type="InterPro" id="IPR000620">
    <property type="entry name" value="EamA_dom"/>
</dbReference>